<dbReference type="InterPro" id="IPR012340">
    <property type="entry name" value="NA-bd_OB-fold"/>
</dbReference>
<dbReference type="AlphaFoldDB" id="A0A0B2RWP9"/>
<protein>
    <submittedName>
        <fullName evidence="1">Uncharacterized protein</fullName>
    </submittedName>
</protein>
<sequence length="183" mass="20923">MLYFVKPTCVNEEERLEILVNVYDFTYFEDIIVGEAKLDTLVDIISVVVDIIEQHTQSPPYRVIVVLRDEKDVDMTITVWESYVAELGASLSKNKIEKQPLIVMLTLAKIKLPTDAYSQSQFSQGSQGSSLGRFLRNAKVVRLGEIKPLTQEGVKNMNSFPTCVNELIGKQLALRFKYRLQYR</sequence>
<proteinExistence type="predicted"/>
<gene>
    <name evidence="1" type="ORF">glysoja_036252</name>
</gene>
<evidence type="ECO:0000313" key="1">
    <source>
        <dbReference type="EMBL" id="KHN37475.1"/>
    </source>
</evidence>
<organism evidence="1">
    <name type="scientific">Glycine soja</name>
    <name type="common">Wild soybean</name>
    <dbReference type="NCBI Taxonomy" id="3848"/>
    <lineage>
        <taxon>Eukaryota</taxon>
        <taxon>Viridiplantae</taxon>
        <taxon>Streptophyta</taxon>
        <taxon>Embryophyta</taxon>
        <taxon>Tracheophyta</taxon>
        <taxon>Spermatophyta</taxon>
        <taxon>Magnoliopsida</taxon>
        <taxon>eudicotyledons</taxon>
        <taxon>Gunneridae</taxon>
        <taxon>Pentapetalae</taxon>
        <taxon>rosids</taxon>
        <taxon>fabids</taxon>
        <taxon>Fabales</taxon>
        <taxon>Fabaceae</taxon>
        <taxon>Papilionoideae</taxon>
        <taxon>50 kb inversion clade</taxon>
        <taxon>NPAAA clade</taxon>
        <taxon>indigoferoid/millettioid clade</taxon>
        <taxon>Phaseoleae</taxon>
        <taxon>Glycine</taxon>
        <taxon>Glycine subgen. Soja</taxon>
    </lineage>
</organism>
<dbReference type="Proteomes" id="UP000053555">
    <property type="component" value="Unassembled WGS sequence"/>
</dbReference>
<dbReference type="Gene3D" id="2.40.50.140">
    <property type="entry name" value="Nucleic acid-binding proteins"/>
    <property type="match status" value="1"/>
</dbReference>
<name>A0A0B2RWP9_GLYSO</name>
<reference evidence="1" key="1">
    <citation type="submission" date="2014-07" db="EMBL/GenBank/DDBJ databases">
        <title>Identification of a novel salt tolerance gene in wild soybean by whole-genome sequencing.</title>
        <authorList>
            <person name="Lam H.-M."/>
            <person name="Qi X."/>
            <person name="Li M.-W."/>
            <person name="Liu X."/>
            <person name="Xie M."/>
            <person name="Ni M."/>
            <person name="Xu X."/>
        </authorList>
    </citation>
    <scope>NUCLEOTIDE SEQUENCE [LARGE SCALE GENOMIC DNA]</scope>
    <source>
        <tissue evidence="1">Root</tissue>
    </source>
</reference>
<dbReference type="EMBL" id="KN646969">
    <property type="protein sequence ID" value="KHN37475.1"/>
    <property type="molecule type" value="Genomic_DNA"/>
</dbReference>
<accession>A0A0B2RWP9</accession>